<evidence type="ECO:0000256" key="3">
    <source>
        <dbReference type="ARBA" id="ARBA00022801"/>
    </source>
</evidence>
<evidence type="ECO:0000256" key="1">
    <source>
        <dbReference type="ARBA" id="ARBA00001936"/>
    </source>
</evidence>
<comment type="caution">
    <text evidence="9">The sequence shown here is derived from an EMBL/GenBank/DDBJ whole genome shotgun (WGS) entry which is preliminary data.</text>
</comment>
<accession>A0AAE0DP44</accession>
<feature type="domain" description="Serine/threonine specific protein phosphatases" evidence="8">
    <location>
        <begin position="495"/>
        <end position="500"/>
    </location>
</feature>
<dbReference type="SUPFAM" id="SSF159245">
    <property type="entry name" value="AttH-like"/>
    <property type="match status" value="1"/>
</dbReference>
<organism evidence="9 10">
    <name type="scientific">Lepraria neglecta</name>
    <dbReference type="NCBI Taxonomy" id="209136"/>
    <lineage>
        <taxon>Eukaryota</taxon>
        <taxon>Fungi</taxon>
        <taxon>Dikarya</taxon>
        <taxon>Ascomycota</taxon>
        <taxon>Pezizomycotina</taxon>
        <taxon>Lecanoromycetes</taxon>
        <taxon>OSLEUM clade</taxon>
        <taxon>Lecanoromycetidae</taxon>
        <taxon>Lecanorales</taxon>
        <taxon>Lecanorineae</taxon>
        <taxon>Stereocaulaceae</taxon>
        <taxon>Lepraria</taxon>
    </lineage>
</organism>
<keyword evidence="3 7" id="KW-0378">Hydrolase</keyword>
<dbReference type="GO" id="GO:0006979">
    <property type="term" value="P:response to oxidative stress"/>
    <property type="evidence" value="ECO:0007669"/>
    <property type="project" value="InterPro"/>
</dbReference>
<sequence length="690" mass="77008">MNWIKQQVANVAGTQEPIYGPSAIQSVAVQAEKTSYTELEKKDLKWTAMISTCVETQTFYLMADSGHIGMAQVIYSNVAGIHTTCQFNTKVFYPDGKTPNLWSSDALDSPDFDAEKLSFHADGCAITLSEDATSYTVKSVTNEASIVNLTITRMAPGFHVGEDGKSYFGTDPNNPWGSMRHAFWPRCHAEGSIITKDGPIDFKGKAFFVHALQGMKPHHAAAKWNFIDFQSPTYSAVMMEYTTPPSYGSTIVNVGGIATDGEILCAGSRGNSVEYTKTNKDSANDWTEPEAIKFVWGGSTKDGKKVSARIEGSLGKRLDKVDVMEKVPGFIKTIVGGMAGTKPYIYQYLPQEKLSITPHADMDTKMDVDMGKLPEPHRLSPATEPASIPTLDGWIESLMNCKQLAENDVQRLCDRAREVLQDESNVQPVKCPVTVCGDIHGQFHDLMELFKIGGPNPDTNYLFMGDYVDRGYYSVETVTLLVALKIRYPQRITILRGNHESRQITQVYGFYDECLRKYGNANVWKYFTDLFDYLPLTALIDNQIFCLHGGLSPSIDTLDNIRALDRIQEVPHEGPMCDLLWSDPDDRCGWGISPRGAGYTFGQDISEAFNHNNGLTLVARAHQLVMEGYNWSQDRNVVTIFSAPNYCYRCGNQAAIMEIDEHLKYTFLQFDPCPRAGEPMVSRRTPDYFL</sequence>
<comment type="catalytic activity">
    <reaction evidence="6 7">
        <text>O-phospho-L-threonyl-[protein] + H2O = L-threonyl-[protein] + phosphate</text>
        <dbReference type="Rhea" id="RHEA:47004"/>
        <dbReference type="Rhea" id="RHEA-COMP:11060"/>
        <dbReference type="Rhea" id="RHEA-COMP:11605"/>
        <dbReference type="ChEBI" id="CHEBI:15377"/>
        <dbReference type="ChEBI" id="CHEBI:30013"/>
        <dbReference type="ChEBI" id="CHEBI:43474"/>
        <dbReference type="ChEBI" id="CHEBI:61977"/>
        <dbReference type="EC" id="3.1.3.16"/>
    </reaction>
</comment>
<comment type="cofactor">
    <cofactor evidence="1">
        <name>Mn(2+)</name>
        <dbReference type="ChEBI" id="CHEBI:29035"/>
    </cofactor>
</comment>
<keyword evidence="4" id="KW-0904">Protein phosphatase</keyword>
<evidence type="ECO:0000256" key="6">
    <source>
        <dbReference type="ARBA" id="ARBA00048336"/>
    </source>
</evidence>
<proteinExistence type="inferred from homology"/>
<evidence type="ECO:0000259" key="8">
    <source>
        <dbReference type="PROSITE" id="PS00125"/>
    </source>
</evidence>
<dbReference type="InterPro" id="IPR013931">
    <property type="entry name" value="Svf1-like_N"/>
</dbReference>
<evidence type="ECO:0000256" key="4">
    <source>
        <dbReference type="ARBA" id="ARBA00022912"/>
    </source>
</evidence>
<keyword evidence="10" id="KW-1185">Reference proteome</keyword>
<evidence type="ECO:0000313" key="10">
    <source>
        <dbReference type="Proteomes" id="UP001276659"/>
    </source>
</evidence>
<evidence type="ECO:0000256" key="5">
    <source>
        <dbReference type="ARBA" id="ARBA00023211"/>
    </source>
</evidence>
<dbReference type="FunFam" id="3.60.21.10:FF:000003">
    <property type="entry name" value="Serine/threonine-protein phosphatase"/>
    <property type="match status" value="1"/>
</dbReference>
<dbReference type="SMART" id="SM00156">
    <property type="entry name" value="PP2Ac"/>
    <property type="match status" value="1"/>
</dbReference>
<dbReference type="EMBL" id="JASNWA010000006">
    <property type="protein sequence ID" value="KAK3174303.1"/>
    <property type="molecule type" value="Genomic_DNA"/>
</dbReference>
<gene>
    <name evidence="9" type="ORF">OEA41_001547</name>
</gene>
<dbReference type="Proteomes" id="UP001276659">
    <property type="component" value="Unassembled WGS sequence"/>
</dbReference>
<dbReference type="Pfam" id="PF17187">
    <property type="entry name" value="Svf1_C"/>
    <property type="match status" value="1"/>
</dbReference>
<evidence type="ECO:0000313" key="9">
    <source>
        <dbReference type="EMBL" id="KAK3174303.1"/>
    </source>
</evidence>
<dbReference type="Pfam" id="PF00149">
    <property type="entry name" value="Metallophos"/>
    <property type="match status" value="1"/>
</dbReference>
<dbReference type="GO" id="GO:0004722">
    <property type="term" value="F:protein serine/threonine phosphatase activity"/>
    <property type="evidence" value="ECO:0007669"/>
    <property type="project" value="UniProtKB-EC"/>
</dbReference>
<dbReference type="AlphaFoldDB" id="A0AAE0DP44"/>
<evidence type="ECO:0000256" key="7">
    <source>
        <dbReference type="RuleBase" id="RU004273"/>
    </source>
</evidence>
<dbReference type="CDD" id="cd07415">
    <property type="entry name" value="MPP_PP2A_PP4_PP6"/>
    <property type="match status" value="1"/>
</dbReference>
<name>A0AAE0DP44_9LECA</name>
<dbReference type="Gene3D" id="3.60.21.10">
    <property type="match status" value="1"/>
</dbReference>
<dbReference type="InterPro" id="IPR033394">
    <property type="entry name" value="Svf1-like_C"/>
</dbReference>
<dbReference type="PRINTS" id="PR00114">
    <property type="entry name" value="STPHPHTASE"/>
</dbReference>
<dbReference type="Pfam" id="PF08622">
    <property type="entry name" value="Svf1"/>
    <property type="match status" value="1"/>
</dbReference>
<dbReference type="InterPro" id="IPR047129">
    <property type="entry name" value="PPA2-like"/>
</dbReference>
<evidence type="ECO:0000256" key="2">
    <source>
        <dbReference type="ARBA" id="ARBA00022723"/>
    </source>
</evidence>
<dbReference type="InterPro" id="IPR006186">
    <property type="entry name" value="Ser/Thr-sp_prot-phosphatase"/>
</dbReference>
<dbReference type="InterPro" id="IPR004843">
    <property type="entry name" value="Calcineurin-like_PHP"/>
</dbReference>
<dbReference type="GO" id="GO:0046872">
    <property type="term" value="F:metal ion binding"/>
    <property type="evidence" value="ECO:0007669"/>
    <property type="project" value="UniProtKB-KW"/>
</dbReference>
<dbReference type="EC" id="3.1.3.16" evidence="7"/>
<comment type="similarity">
    <text evidence="7">Belongs to the PPP phosphatase family.</text>
</comment>
<dbReference type="PANTHER" id="PTHR45619">
    <property type="entry name" value="SERINE/THREONINE-PROTEIN PHOSPHATASE PP2A-RELATED"/>
    <property type="match status" value="1"/>
</dbReference>
<reference evidence="9" key="1">
    <citation type="submission" date="2022-11" db="EMBL/GenBank/DDBJ databases">
        <title>Chromosomal genome sequence assembly and mating type (MAT) locus characterization of the leprose asexual lichenized fungus Lepraria neglecta (Nyl.) Erichsen.</title>
        <authorList>
            <person name="Allen J.L."/>
            <person name="Pfeffer B."/>
        </authorList>
    </citation>
    <scope>NUCLEOTIDE SEQUENCE</scope>
    <source>
        <strain evidence="9">Allen 5258</strain>
    </source>
</reference>
<protein>
    <recommendedName>
        <fullName evidence="7">Serine/threonine-protein phosphatase</fullName>
        <ecNumber evidence="7">3.1.3.16</ecNumber>
    </recommendedName>
</protein>
<dbReference type="SUPFAM" id="SSF56300">
    <property type="entry name" value="Metallo-dependent phosphatases"/>
    <property type="match status" value="1"/>
</dbReference>
<keyword evidence="5" id="KW-0464">Manganese</keyword>
<dbReference type="PROSITE" id="PS00125">
    <property type="entry name" value="SER_THR_PHOSPHATASE"/>
    <property type="match status" value="1"/>
</dbReference>
<dbReference type="InterPro" id="IPR029052">
    <property type="entry name" value="Metallo-depent_PP-like"/>
</dbReference>
<keyword evidence="2" id="KW-0479">Metal-binding</keyword>